<name>A0A955L9V3_9BACT</name>
<reference evidence="1" key="2">
    <citation type="journal article" date="2021" name="Microbiome">
        <title>Successional dynamics and alternative stable states in a saline activated sludge microbial community over 9 years.</title>
        <authorList>
            <person name="Wang Y."/>
            <person name="Ye J."/>
            <person name="Ju F."/>
            <person name="Liu L."/>
            <person name="Boyd J.A."/>
            <person name="Deng Y."/>
            <person name="Parks D.H."/>
            <person name="Jiang X."/>
            <person name="Yin X."/>
            <person name="Woodcroft B.J."/>
            <person name="Tyson G.W."/>
            <person name="Hugenholtz P."/>
            <person name="Polz M.F."/>
            <person name="Zhang T."/>
        </authorList>
    </citation>
    <scope>NUCLEOTIDE SEQUENCE</scope>
    <source>
        <strain evidence="1">HKST-UBA11</strain>
    </source>
</reference>
<accession>A0A955L9V3</accession>
<dbReference type="EMBL" id="JAGQLH010000097">
    <property type="protein sequence ID" value="MCA9386204.1"/>
    <property type="molecule type" value="Genomic_DNA"/>
</dbReference>
<dbReference type="Proteomes" id="UP000754563">
    <property type="component" value="Unassembled WGS sequence"/>
</dbReference>
<organism evidence="1 2">
    <name type="scientific">Candidatus Dojkabacteria bacterium</name>
    <dbReference type="NCBI Taxonomy" id="2099670"/>
    <lineage>
        <taxon>Bacteria</taxon>
        <taxon>Candidatus Dojkabacteria</taxon>
    </lineage>
</organism>
<evidence type="ECO:0000313" key="2">
    <source>
        <dbReference type="Proteomes" id="UP000754563"/>
    </source>
</evidence>
<protein>
    <submittedName>
        <fullName evidence="1">HEAT repeat domain-containing protein</fullName>
    </submittedName>
</protein>
<dbReference type="InterPro" id="IPR011989">
    <property type="entry name" value="ARM-like"/>
</dbReference>
<evidence type="ECO:0000313" key="1">
    <source>
        <dbReference type="EMBL" id="MCA9386204.1"/>
    </source>
</evidence>
<dbReference type="SUPFAM" id="SSF48371">
    <property type="entry name" value="ARM repeat"/>
    <property type="match status" value="1"/>
</dbReference>
<reference evidence="1" key="1">
    <citation type="submission" date="2020-04" db="EMBL/GenBank/DDBJ databases">
        <authorList>
            <person name="Zhang T."/>
        </authorList>
    </citation>
    <scope>NUCLEOTIDE SEQUENCE</scope>
    <source>
        <strain evidence="1">HKST-UBA11</strain>
    </source>
</reference>
<gene>
    <name evidence="1" type="ORF">KC717_06170</name>
</gene>
<comment type="caution">
    <text evidence="1">The sequence shown here is derived from an EMBL/GenBank/DDBJ whole genome shotgun (WGS) entry which is preliminary data.</text>
</comment>
<proteinExistence type="predicted"/>
<dbReference type="AlphaFoldDB" id="A0A955L9V3"/>
<dbReference type="Gene3D" id="1.25.10.10">
    <property type="entry name" value="Leucine-rich Repeat Variant"/>
    <property type="match status" value="1"/>
</dbReference>
<dbReference type="InterPro" id="IPR016024">
    <property type="entry name" value="ARM-type_fold"/>
</dbReference>
<dbReference type="Pfam" id="PF13646">
    <property type="entry name" value="HEAT_2"/>
    <property type="match status" value="1"/>
</dbReference>
<sequence>MSYYDLSKLEREKLNKRIHDEILTDIQNNESDKILKYFSDEDTYIRKAGYLAIRDIIKNKELKVDLVIPELVKIKNNDNELVRQTVVNALGEIGIFQPDQVMAYIEEAMFDEHHKVRNAVIGTLKKIGEKQPKPVLKFARKFIHHEDPEVRRQIIHGIELHGRKNPKDILPILRELQYDDVARVRNMVVHVIGQISYKPGTLNIVLNDLQNWENKEIVIKTLADITEVHGRYEKFSEHSQEEVKKIIKSKFKF</sequence>